<gene>
    <name evidence="1" type="ordered locus">Gbro_0524</name>
</gene>
<dbReference type="AlphaFoldDB" id="D0LED6"/>
<dbReference type="eggNOG" id="ENOG5032A6F">
    <property type="taxonomic scope" value="Bacteria"/>
</dbReference>
<name>D0LED6_GORB4</name>
<dbReference type="Proteomes" id="UP000001219">
    <property type="component" value="Chromosome"/>
</dbReference>
<dbReference type="KEGG" id="gbr:Gbro_0524"/>
<reference evidence="2" key="1">
    <citation type="submission" date="2009-10" db="EMBL/GenBank/DDBJ databases">
        <title>The complete chromosome of Gordonia bronchialis DSM 43247.</title>
        <authorList>
            <consortium name="US DOE Joint Genome Institute (JGI-PGF)"/>
            <person name="Lucas S."/>
            <person name="Copeland A."/>
            <person name="Lapidus A."/>
            <person name="Glavina del Rio T."/>
            <person name="Dalin E."/>
            <person name="Tice H."/>
            <person name="Bruce D."/>
            <person name="Goodwin L."/>
            <person name="Pitluck S."/>
            <person name="Kyrpides N."/>
            <person name="Mavromatis K."/>
            <person name="Ivanova N."/>
            <person name="Ovchinnikova G."/>
            <person name="Saunders E."/>
            <person name="Brettin T."/>
            <person name="Detter J.C."/>
            <person name="Han C."/>
            <person name="Larimer F."/>
            <person name="Land M."/>
            <person name="Hauser L."/>
            <person name="Markowitz V."/>
            <person name="Cheng J.-F."/>
            <person name="Hugenholtz P."/>
            <person name="Woyke T."/>
            <person name="Wu D."/>
            <person name="Jando M."/>
            <person name="Schneider S."/>
            <person name="Goeker M."/>
            <person name="Klenk H.-P."/>
            <person name="Eisen J.A."/>
        </authorList>
    </citation>
    <scope>NUCLEOTIDE SEQUENCE [LARGE SCALE GENOMIC DNA]</scope>
    <source>
        <strain evidence="2">ATCC 25592 / DSM 43247 / BCRC 13721 / JCM 3198 / KCTC 3076 / NBRC 16047 / NCTC 10667</strain>
    </source>
</reference>
<protein>
    <submittedName>
        <fullName evidence="1">Uncharacterized protein</fullName>
    </submittedName>
</protein>
<dbReference type="EMBL" id="CP001802">
    <property type="protein sequence ID" value="ACY19854.1"/>
    <property type="molecule type" value="Genomic_DNA"/>
</dbReference>
<proteinExistence type="predicted"/>
<dbReference type="OrthoDB" id="4376690at2"/>
<sequence length="127" mass="13797">MSAPTTTVTDPWIERQIQAHHLSPGARGLTREEAAHQHNSTNALTPEDVDYLYTPGQAQVVARDALAVIGIEVDPDTRVVLTDGRAGPRCSYYLLNPGQVEAAVEQHRLTTSENLSADALIASLPWE</sequence>
<organism evidence="1 2">
    <name type="scientific">Gordonia bronchialis (strain ATCC 25592 / DSM 43247 / BCRC 13721 / JCM 3198 / KCTC 3076 / NBRC 16047 / NCTC 10667)</name>
    <name type="common">Rhodococcus bronchialis</name>
    <dbReference type="NCBI Taxonomy" id="526226"/>
    <lineage>
        <taxon>Bacteria</taxon>
        <taxon>Bacillati</taxon>
        <taxon>Actinomycetota</taxon>
        <taxon>Actinomycetes</taxon>
        <taxon>Mycobacteriales</taxon>
        <taxon>Gordoniaceae</taxon>
        <taxon>Gordonia</taxon>
    </lineage>
</organism>
<evidence type="ECO:0000313" key="1">
    <source>
        <dbReference type="EMBL" id="ACY19854.1"/>
    </source>
</evidence>
<dbReference type="RefSeq" id="WP_012832442.1">
    <property type="nucleotide sequence ID" value="NC_013441.1"/>
</dbReference>
<accession>D0LED6</accession>
<dbReference type="STRING" id="526226.Gbro_0524"/>
<evidence type="ECO:0000313" key="2">
    <source>
        <dbReference type="Proteomes" id="UP000001219"/>
    </source>
</evidence>
<dbReference type="HOGENOM" id="CLU_1967432_0_0_11"/>
<reference evidence="1 2" key="2">
    <citation type="journal article" date="2010" name="Stand. Genomic Sci.">
        <title>Complete genome sequence of Gordonia bronchialis type strain (3410).</title>
        <authorList>
            <person name="Ivanova N."/>
            <person name="Sikorski J."/>
            <person name="Jando M."/>
            <person name="Lapidus A."/>
            <person name="Nolan M."/>
            <person name="Lucas S."/>
            <person name="Del Rio T.G."/>
            <person name="Tice H."/>
            <person name="Copeland A."/>
            <person name="Cheng J.F."/>
            <person name="Chen F."/>
            <person name="Bruce D."/>
            <person name="Goodwin L."/>
            <person name="Pitluck S."/>
            <person name="Mavromatis K."/>
            <person name="Ovchinnikova G."/>
            <person name="Pati A."/>
            <person name="Chen A."/>
            <person name="Palaniappan K."/>
            <person name="Land M."/>
            <person name="Hauser L."/>
            <person name="Chang Y.J."/>
            <person name="Jeffries C.D."/>
            <person name="Chain P."/>
            <person name="Saunders E."/>
            <person name="Han C."/>
            <person name="Detter J.C."/>
            <person name="Brettin T."/>
            <person name="Rohde M."/>
            <person name="Goker M."/>
            <person name="Bristow J."/>
            <person name="Eisen J.A."/>
            <person name="Markowitz V."/>
            <person name="Hugenholtz P."/>
            <person name="Klenk H.P."/>
            <person name="Kyrpides N.C."/>
        </authorList>
    </citation>
    <scope>NUCLEOTIDE SEQUENCE [LARGE SCALE GENOMIC DNA]</scope>
    <source>
        <strain evidence="2">ATCC 25592 / DSM 43247 / BCRC 13721 / JCM 3198 / KCTC 3076 / NBRC 16047 / NCTC 10667</strain>
    </source>
</reference>
<keyword evidence="2" id="KW-1185">Reference proteome</keyword>